<keyword evidence="5" id="KW-1185">Reference proteome</keyword>
<dbReference type="GO" id="GO:1904680">
    <property type="term" value="F:peptide transmembrane transporter activity"/>
    <property type="evidence" value="ECO:0007669"/>
    <property type="project" value="TreeGrafter"/>
</dbReference>
<accession>A0A8J7JA00</accession>
<dbReference type="AlphaFoldDB" id="A0A8J7JA00"/>
<dbReference type="Proteomes" id="UP000636888">
    <property type="component" value="Unassembled WGS sequence"/>
</dbReference>
<dbReference type="GO" id="GO:0030288">
    <property type="term" value="C:outer membrane-bounded periplasmic space"/>
    <property type="evidence" value="ECO:0007669"/>
    <property type="project" value="UniProtKB-ARBA"/>
</dbReference>
<feature type="domain" description="Solute-binding protein family 5" evidence="3">
    <location>
        <begin position="84"/>
        <end position="431"/>
    </location>
</feature>
<dbReference type="GO" id="GO:0015833">
    <property type="term" value="P:peptide transport"/>
    <property type="evidence" value="ECO:0007669"/>
    <property type="project" value="TreeGrafter"/>
</dbReference>
<comment type="similarity">
    <text evidence="1">Belongs to the bacterial solute-binding protein 5 family.</text>
</comment>
<dbReference type="RefSeq" id="WP_199382433.1">
    <property type="nucleotide sequence ID" value="NZ_JAEMHM010000002.1"/>
</dbReference>
<reference evidence="4" key="1">
    <citation type="submission" date="2020-12" db="EMBL/GenBank/DDBJ databases">
        <title>Geomonas sp. Red875, isolated from river sediment.</title>
        <authorList>
            <person name="Xu Z."/>
            <person name="Zhang Z."/>
            <person name="Masuda Y."/>
            <person name="Itoh H."/>
            <person name="Senoo K."/>
        </authorList>
    </citation>
    <scope>NUCLEOTIDE SEQUENCE</scope>
    <source>
        <strain evidence="4">Red875</strain>
    </source>
</reference>
<dbReference type="PIRSF" id="PIRSF002741">
    <property type="entry name" value="MppA"/>
    <property type="match status" value="1"/>
</dbReference>
<dbReference type="Gene3D" id="3.10.105.10">
    <property type="entry name" value="Dipeptide-binding Protein, Domain 3"/>
    <property type="match status" value="1"/>
</dbReference>
<protein>
    <recommendedName>
        <fullName evidence="3">Solute-binding protein family 5 domain-containing protein</fullName>
    </recommendedName>
</protein>
<dbReference type="EMBL" id="JAEMHM010000002">
    <property type="protein sequence ID" value="MBJ6723591.1"/>
    <property type="molecule type" value="Genomic_DNA"/>
</dbReference>
<evidence type="ECO:0000256" key="2">
    <source>
        <dbReference type="ARBA" id="ARBA00022729"/>
    </source>
</evidence>
<proteinExistence type="inferred from homology"/>
<evidence type="ECO:0000313" key="4">
    <source>
        <dbReference type="EMBL" id="MBJ6723591.1"/>
    </source>
</evidence>
<dbReference type="InterPro" id="IPR000914">
    <property type="entry name" value="SBP_5_dom"/>
</dbReference>
<organism evidence="4 5">
    <name type="scientific">Geomesophilobacter sediminis</name>
    <dbReference type="NCBI Taxonomy" id="2798584"/>
    <lineage>
        <taxon>Bacteria</taxon>
        <taxon>Pseudomonadati</taxon>
        <taxon>Thermodesulfobacteriota</taxon>
        <taxon>Desulfuromonadia</taxon>
        <taxon>Geobacterales</taxon>
        <taxon>Geobacteraceae</taxon>
        <taxon>Geomesophilobacter</taxon>
    </lineage>
</organism>
<sequence>MEHGRGATSRCVVLLALSFFTVMVWAALGGAAERPGGTLTVAIEEDFRGFDPIKVGVLYTSARSAAVAVEERLFDLDPKGNLLPELGLSATSSKDGKSWTIKLRRGVVFHDGTPFNADAVVSHWDRLLDPRNHFRGASTMQPIAGVTKVDDFTVRFQLKHPWLSFKDQIASPLLIAAYIPSPKAVREGTHDRAPVGTGPFRFREWLPNNRLVLVRNQQYWQKGRPYLDSVVFKIVPDMQTRYTALKSGEMDVILTDRGASVLQAQEDRSLRVYHSEVTGAETVIFNTSRPPLNDLRVRRAIAHAWNQEFYIRASYKDTISEIHDPFGGSFSCGDVGYRQHNLDLARKLIAQYGKPVNIELQITNTPRGREFGEMIQRMMKEIGVTVTLRSLALSQRNKLVFAGDYQMTGWSLFDATDMGPTLYANYFSASELNFSRYRNPEMDRLLTASQTSTKQKEREKLLCGVARLINDEAVSLYRGGLRYNAIAKAEVKGISRIDHGIVRVKDVWWAGK</sequence>
<name>A0A8J7JA00_9BACT</name>
<dbReference type="Gene3D" id="3.40.190.10">
    <property type="entry name" value="Periplasmic binding protein-like II"/>
    <property type="match status" value="1"/>
</dbReference>
<dbReference type="GO" id="GO:0043190">
    <property type="term" value="C:ATP-binding cassette (ABC) transporter complex"/>
    <property type="evidence" value="ECO:0007669"/>
    <property type="project" value="InterPro"/>
</dbReference>
<dbReference type="Pfam" id="PF00496">
    <property type="entry name" value="SBP_bac_5"/>
    <property type="match status" value="1"/>
</dbReference>
<comment type="caution">
    <text evidence="4">The sequence shown here is derived from an EMBL/GenBank/DDBJ whole genome shotgun (WGS) entry which is preliminary data.</text>
</comment>
<evidence type="ECO:0000256" key="1">
    <source>
        <dbReference type="ARBA" id="ARBA00005695"/>
    </source>
</evidence>
<dbReference type="PANTHER" id="PTHR30290:SF38">
    <property type="entry name" value="D,D-DIPEPTIDE-BINDING PERIPLASMIC PROTEIN DDPA-RELATED"/>
    <property type="match status" value="1"/>
</dbReference>
<dbReference type="InterPro" id="IPR039424">
    <property type="entry name" value="SBP_5"/>
</dbReference>
<keyword evidence="2" id="KW-0732">Signal</keyword>
<gene>
    <name evidence="4" type="ORF">JFN93_02610</name>
</gene>
<evidence type="ECO:0000313" key="5">
    <source>
        <dbReference type="Proteomes" id="UP000636888"/>
    </source>
</evidence>
<evidence type="ECO:0000259" key="3">
    <source>
        <dbReference type="Pfam" id="PF00496"/>
    </source>
</evidence>
<dbReference type="Gene3D" id="3.90.76.10">
    <property type="entry name" value="Dipeptide-binding Protein, Domain 1"/>
    <property type="match status" value="1"/>
</dbReference>
<dbReference type="SUPFAM" id="SSF53850">
    <property type="entry name" value="Periplasmic binding protein-like II"/>
    <property type="match status" value="1"/>
</dbReference>
<dbReference type="PANTHER" id="PTHR30290">
    <property type="entry name" value="PERIPLASMIC BINDING COMPONENT OF ABC TRANSPORTER"/>
    <property type="match status" value="1"/>
</dbReference>
<dbReference type="InterPro" id="IPR030678">
    <property type="entry name" value="Peptide/Ni-bd"/>
</dbReference>